<dbReference type="PRINTS" id="PR00368">
    <property type="entry name" value="FADPNR"/>
</dbReference>
<dbReference type="PRINTS" id="PR00469">
    <property type="entry name" value="PNDRDTASEII"/>
</dbReference>
<gene>
    <name evidence="2" type="ORF">FXN61_23775</name>
</gene>
<keyword evidence="1" id="KW-0560">Oxidoreductase</keyword>
<keyword evidence="3" id="KW-1185">Reference proteome</keyword>
<dbReference type="Proteomes" id="UP001515943">
    <property type="component" value="Unassembled WGS sequence"/>
</dbReference>
<dbReference type="InterPro" id="IPR036188">
    <property type="entry name" value="FAD/NAD-bd_sf"/>
</dbReference>
<dbReference type="InterPro" id="IPR050982">
    <property type="entry name" value="Auxin_biosynth/cation_transpt"/>
</dbReference>
<organism evidence="2 3">
    <name type="scientific">Lentzea indica</name>
    <dbReference type="NCBI Taxonomy" id="2604800"/>
    <lineage>
        <taxon>Bacteria</taxon>
        <taxon>Bacillati</taxon>
        <taxon>Actinomycetota</taxon>
        <taxon>Actinomycetes</taxon>
        <taxon>Pseudonocardiales</taxon>
        <taxon>Pseudonocardiaceae</taxon>
        <taxon>Lentzea</taxon>
    </lineage>
</organism>
<proteinExistence type="predicted"/>
<evidence type="ECO:0000256" key="1">
    <source>
        <dbReference type="ARBA" id="ARBA00023002"/>
    </source>
</evidence>
<evidence type="ECO:0000313" key="3">
    <source>
        <dbReference type="Proteomes" id="UP001515943"/>
    </source>
</evidence>
<protein>
    <submittedName>
        <fullName evidence="2">NAD(P)/FAD-dependent oxidoreductase</fullName>
    </submittedName>
</protein>
<dbReference type="PANTHER" id="PTHR43539:SF78">
    <property type="entry name" value="FLAVIN-CONTAINING MONOOXYGENASE"/>
    <property type="match status" value="1"/>
</dbReference>
<comment type="caution">
    <text evidence="2">The sequence shown here is derived from an EMBL/GenBank/DDBJ whole genome shotgun (WGS) entry which is preliminary data.</text>
</comment>
<reference evidence="2 3" key="1">
    <citation type="submission" date="2019-08" db="EMBL/GenBank/DDBJ databases">
        <title>Lentzea from Indian Himalayas.</title>
        <authorList>
            <person name="Mandal S."/>
            <person name="Mallick Gupta A."/>
            <person name="Maiti P.K."/>
            <person name="Sarkar J."/>
            <person name="Mandal S."/>
        </authorList>
    </citation>
    <scope>NUCLEOTIDE SEQUENCE [LARGE SCALE GENOMIC DNA]</scope>
    <source>
        <strain evidence="2 3">PSKA42</strain>
    </source>
</reference>
<dbReference type="SUPFAM" id="SSF51905">
    <property type="entry name" value="FAD/NAD(P)-binding domain"/>
    <property type="match status" value="2"/>
</dbReference>
<dbReference type="EMBL" id="VSRL01000090">
    <property type="protein sequence ID" value="NKE59665.1"/>
    <property type="molecule type" value="Genomic_DNA"/>
</dbReference>
<dbReference type="RefSeq" id="WP_167976321.1">
    <property type="nucleotide sequence ID" value="NZ_VSRL01000090.1"/>
</dbReference>
<sequence length="368" mass="40555">MIRGSHVEKNQRTFVVDRGVTDVVVIGAGQAGLSASYFLRRRNVEHVVLDANDAPGGAWLHRWPSLRMRTVHGIHELPGMPFEQPSPDERANEAIPSYFARYEQLFDLPVVRPVTVTQVVNDGELLKVETSDGVWTTRGLINATGTWRRPFWPYYPGQETFLGRQLHTADYVGPEEFAGKRVVVVGGGASATQLLMELALFASDTRWVTRHEPVWNEGPFTPEYGRRVVGLVDERVRAGLLPHSVVSVTGLPLNDQTRAAIASGVLDRKPMFDRITPTGVAWGSEHFDADIILWATGFRHDLDHLAPLHLRAPGGGIQVDGTRVVADPRIHLVGYGPSASTIGANRAGRSAVRELMRHLGETAPARLE</sequence>
<name>A0ABX1FL37_9PSEU</name>
<dbReference type="PANTHER" id="PTHR43539">
    <property type="entry name" value="FLAVIN-BINDING MONOOXYGENASE-LIKE PROTEIN (AFU_ORTHOLOGUE AFUA_4G09220)"/>
    <property type="match status" value="1"/>
</dbReference>
<evidence type="ECO:0000313" key="2">
    <source>
        <dbReference type="EMBL" id="NKE59665.1"/>
    </source>
</evidence>
<dbReference type="Gene3D" id="3.50.50.60">
    <property type="entry name" value="FAD/NAD(P)-binding domain"/>
    <property type="match status" value="1"/>
</dbReference>
<dbReference type="Pfam" id="PF13738">
    <property type="entry name" value="Pyr_redox_3"/>
    <property type="match status" value="1"/>
</dbReference>
<accession>A0ABX1FL37</accession>